<dbReference type="SUPFAM" id="SSF88723">
    <property type="entry name" value="PIN domain-like"/>
    <property type="match status" value="1"/>
</dbReference>
<dbReference type="AlphaFoldDB" id="A0A533IFY7"/>
<gene>
    <name evidence="2" type="ORF">DI616_01700</name>
</gene>
<comment type="caution">
    <text evidence="2">The sequence shown here is derived from an EMBL/GenBank/DDBJ whole genome shotgun (WGS) entry which is preliminary data.</text>
</comment>
<dbReference type="InterPro" id="IPR002716">
    <property type="entry name" value="PIN_dom"/>
</dbReference>
<evidence type="ECO:0000313" key="2">
    <source>
        <dbReference type="EMBL" id="TKW68732.1"/>
    </source>
</evidence>
<name>A0A533IFY7_PARDE</name>
<proteinExistence type="predicted"/>
<dbReference type="InterPro" id="IPR029060">
    <property type="entry name" value="PIN-like_dom_sf"/>
</dbReference>
<dbReference type="Proteomes" id="UP000315344">
    <property type="component" value="Unassembled WGS sequence"/>
</dbReference>
<dbReference type="NCBIfam" id="NF046100">
    <property type="entry name" value="RSP_2648_fam_PIN"/>
    <property type="match status" value="1"/>
</dbReference>
<accession>A0A533IFY7</accession>
<organism evidence="2 3">
    <name type="scientific">Paracoccus denitrificans</name>
    <dbReference type="NCBI Taxonomy" id="266"/>
    <lineage>
        <taxon>Bacteria</taxon>
        <taxon>Pseudomonadati</taxon>
        <taxon>Pseudomonadota</taxon>
        <taxon>Alphaproteobacteria</taxon>
        <taxon>Rhodobacterales</taxon>
        <taxon>Paracoccaceae</taxon>
        <taxon>Paracoccus</taxon>
    </lineage>
</organism>
<sequence>MIAVLDANVLFPTVLREILTDVAASGLFRPVWSERILGEWTRAAAKLGAIDADIANAEAALLRERFPGAMTQGDEARAAGFDLPDPADLHVLAAALESGAHVIVTMNLRDFPHRVMAATGSRALHPDAFLTDLWAHHPDQVTAAVTAAHENTVRLGAAIELRALMKRARLPRLGRAISR</sequence>
<reference evidence="2 3" key="1">
    <citation type="journal article" date="2017" name="Nat. Commun.">
        <title>In situ click chemistry generation of cyclooxygenase-2 inhibitors.</title>
        <authorList>
            <person name="Bhardwaj A."/>
            <person name="Kaur J."/>
            <person name="Wuest M."/>
            <person name="Wuest F."/>
        </authorList>
    </citation>
    <scope>NUCLEOTIDE SEQUENCE [LARGE SCALE GENOMIC DNA]</scope>
    <source>
        <strain evidence="2">S2_012_000_R3_94</strain>
    </source>
</reference>
<feature type="domain" description="PIN" evidence="1">
    <location>
        <begin position="4"/>
        <end position="108"/>
    </location>
</feature>
<dbReference type="Pfam" id="PF13470">
    <property type="entry name" value="PIN_3"/>
    <property type="match status" value="1"/>
</dbReference>
<protein>
    <submittedName>
        <fullName evidence="2">PIN domain-containing protein</fullName>
    </submittedName>
</protein>
<evidence type="ECO:0000313" key="3">
    <source>
        <dbReference type="Proteomes" id="UP000315344"/>
    </source>
</evidence>
<evidence type="ECO:0000259" key="1">
    <source>
        <dbReference type="Pfam" id="PF13470"/>
    </source>
</evidence>
<dbReference type="EMBL" id="VAFL01000001">
    <property type="protein sequence ID" value="TKW68732.1"/>
    <property type="molecule type" value="Genomic_DNA"/>
</dbReference>